<reference evidence="2 3" key="1">
    <citation type="submission" date="2020-08" db="EMBL/GenBank/DDBJ databases">
        <title>Genomic Encyclopedia of Type Strains, Phase IV (KMG-IV): sequencing the most valuable type-strain genomes for metagenomic binning, comparative biology and taxonomic classification.</title>
        <authorList>
            <person name="Goeker M."/>
        </authorList>
    </citation>
    <scope>NUCLEOTIDE SEQUENCE [LARGE SCALE GENOMIC DNA]</scope>
    <source>
        <strain evidence="2 3">DSM 106146</strain>
    </source>
</reference>
<keyword evidence="1" id="KW-0732">Signal</keyword>
<evidence type="ECO:0000313" key="2">
    <source>
        <dbReference type="EMBL" id="MBB5264657.1"/>
    </source>
</evidence>
<keyword evidence="3" id="KW-1185">Reference proteome</keyword>
<dbReference type="EMBL" id="JACHFW010000006">
    <property type="protein sequence ID" value="MBB5264657.1"/>
    <property type="molecule type" value="Genomic_DNA"/>
</dbReference>
<accession>A0A7W8HBI3</accession>
<dbReference type="RefSeq" id="WP_183773472.1">
    <property type="nucleotide sequence ID" value="NZ_JACHFW010000006.1"/>
</dbReference>
<sequence length="375" mass="42957">MKRKLFICLTAVCVSLGIVAACMYMPGALVSRQGQGDIGLVYSGGQQYYGDAVSAGDMIDFDLRTRLAMLSGQWKCDKKEVYPASIEDNVMKESDAQIFAMDFLQCFTDVMWFYLTDMMVNMGVPWDEFNVYHEPIAAWLNGASGRNVWFAQSEGTGWAPDRFQVQEIIDAMYGAQCQLYRYSDAVLDTYYFYVWECIVELEDYGVRCSLMVDAVTMDVYDIYIGGDIFAMLHWKPAMEELLDGLGMYDIFNDGIYNVSLNLQDYKVFVPAIIRYYVNQAVGYGSGYGQYPIAISIPWDQARDYQTSQEGYSFDDNFFRFHTLYGTALAESPDICFRAENGSLVYACTDFSEGFHWFMTADQHRRLNGDWEWYDG</sequence>
<dbReference type="PROSITE" id="PS51257">
    <property type="entry name" value="PROKAR_LIPOPROTEIN"/>
    <property type="match status" value="1"/>
</dbReference>
<organism evidence="2 3">
    <name type="scientific">Catenibacillus scindens</name>
    <dbReference type="NCBI Taxonomy" id="673271"/>
    <lineage>
        <taxon>Bacteria</taxon>
        <taxon>Bacillati</taxon>
        <taxon>Bacillota</taxon>
        <taxon>Clostridia</taxon>
        <taxon>Lachnospirales</taxon>
        <taxon>Lachnospiraceae</taxon>
        <taxon>Catenibacillus</taxon>
    </lineage>
</organism>
<dbReference type="AlphaFoldDB" id="A0A7W8HBI3"/>
<protein>
    <submittedName>
        <fullName evidence="2">Uncharacterized protein</fullName>
    </submittedName>
</protein>
<comment type="caution">
    <text evidence="2">The sequence shown here is derived from an EMBL/GenBank/DDBJ whole genome shotgun (WGS) entry which is preliminary data.</text>
</comment>
<gene>
    <name evidence="2" type="ORF">HNP82_001785</name>
</gene>
<feature type="signal peptide" evidence="1">
    <location>
        <begin position="1"/>
        <end position="20"/>
    </location>
</feature>
<evidence type="ECO:0000256" key="1">
    <source>
        <dbReference type="SAM" id="SignalP"/>
    </source>
</evidence>
<name>A0A7W8HBI3_9FIRM</name>
<feature type="chain" id="PRO_5031295096" evidence="1">
    <location>
        <begin position="21"/>
        <end position="375"/>
    </location>
</feature>
<proteinExistence type="predicted"/>
<dbReference type="Proteomes" id="UP000543642">
    <property type="component" value="Unassembled WGS sequence"/>
</dbReference>
<evidence type="ECO:0000313" key="3">
    <source>
        <dbReference type="Proteomes" id="UP000543642"/>
    </source>
</evidence>